<dbReference type="AlphaFoldDB" id="A0AA40KPP8"/>
<sequence>MSRLTKGIGTDVETALRMANESSLRAQAAGRDHEQAIRQLRASLTTQEKRSDALHAENLELKKLLENAGENNILQSQAVTLAESKLELEKTVIGLRKEIVDTRDAYLETERRCRALLDESCKRNESMKEDYEGAVARLEREIASLRDSLISIGRENERARDANDGGTIKTSRGDAVLKPEDDPVADMTQQLISNREKIEMLSRQNDRLSKTLCRLREHRGQVTTNGSGK</sequence>
<dbReference type="EMBL" id="JAHYIQ010000011">
    <property type="protein sequence ID" value="KAK1128125.1"/>
    <property type="molecule type" value="Genomic_DNA"/>
</dbReference>
<feature type="coiled-coil region" evidence="1">
    <location>
        <begin position="121"/>
        <end position="155"/>
    </location>
</feature>
<proteinExistence type="predicted"/>
<comment type="caution">
    <text evidence="2">The sequence shown here is derived from an EMBL/GenBank/DDBJ whole genome shotgun (WGS) entry which is preliminary data.</text>
</comment>
<keyword evidence="3" id="KW-1185">Reference proteome</keyword>
<accession>A0AA40KPP8</accession>
<evidence type="ECO:0000256" key="1">
    <source>
        <dbReference type="SAM" id="Coils"/>
    </source>
</evidence>
<name>A0AA40KPP8_9HYME</name>
<evidence type="ECO:0000313" key="2">
    <source>
        <dbReference type="EMBL" id="KAK1128125.1"/>
    </source>
</evidence>
<protein>
    <submittedName>
        <fullName evidence="2">Uncharacterized protein</fullName>
    </submittedName>
</protein>
<organism evidence="2 3">
    <name type="scientific">Melipona bicolor</name>
    <dbReference type="NCBI Taxonomy" id="60889"/>
    <lineage>
        <taxon>Eukaryota</taxon>
        <taxon>Metazoa</taxon>
        <taxon>Ecdysozoa</taxon>
        <taxon>Arthropoda</taxon>
        <taxon>Hexapoda</taxon>
        <taxon>Insecta</taxon>
        <taxon>Pterygota</taxon>
        <taxon>Neoptera</taxon>
        <taxon>Endopterygota</taxon>
        <taxon>Hymenoptera</taxon>
        <taxon>Apocrita</taxon>
        <taxon>Aculeata</taxon>
        <taxon>Apoidea</taxon>
        <taxon>Anthophila</taxon>
        <taxon>Apidae</taxon>
        <taxon>Melipona</taxon>
    </lineage>
</organism>
<keyword evidence="1" id="KW-0175">Coiled coil</keyword>
<evidence type="ECO:0000313" key="3">
    <source>
        <dbReference type="Proteomes" id="UP001177670"/>
    </source>
</evidence>
<dbReference type="Proteomes" id="UP001177670">
    <property type="component" value="Unassembled WGS sequence"/>
</dbReference>
<gene>
    <name evidence="2" type="ORF">K0M31_003610</name>
</gene>
<reference evidence="2" key="1">
    <citation type="submission" date="2021-10" db="EMBL/GenBank/DDBJ databases">
        <title>Melipona bicolor Genome sequencing and assembly.</title>
        <authorList>
            <person name="Araujo N.S."/>
            <person name="Arias M.C."/>
        </authorList>
    </citation>
    <scope>NUCLEOTIDE SEQUENCE</scope>
    <source>
        <strain evidence="2">USP_2M_L1-L4_2017</strain>
        <tissue evidence="2">Whole body</tissue>
    </source>
</reference>